<accession>A0A8S5SH84</accession>
<protein>
    <submittedName>
        <fullName evidence="1">Uncharacterized protein</fullName>
    </submittedName>
</protein>
<organism evidence="1">
    <name type="scientific">Siphoviridae sp. ctBCr48</name>
    <dbReference type="NCBI Taxonomy" id="2827802"/>
    <lineage>
        <taxon>Viruses</taxon>
        <taxon>Duplodnaviria</taxon>
        <taxon>Heunggongvirae</taxon>
        <taxon>Uroviricota</taxon>
        <taxon>Caudoviricetes</taxon>
    </lineage>
</organism>
<sequence length="150" mass="17263">MRGKKRSNLIGRKFGRWTVIDYADDRPKSTGGVKIYWKCQCKCGNVAEVPASCLLNGSSKSCGCLQKERAAETQKKFTRFDLSGEYGKGYAINTGAEFIFDKDDYDLIKEMCCGKTEDGYIYVIKKRPERAIKRWRLHDFFIKSTRWNDG</sequence>
<dbReference type="EMBL" id="BK032595">
    <property type="protein sequence ID" value="DAF50280.1"/>
    <property type="molecule type" value="Genomic_DNA"/>
</dbReference>
<evidence type="ECO:0000313" key="1">
    <source>
        <dbReference type="EMBL" id="DAF50280.1"/>
    </source>
</evidence>
<reference evidence="1" key="1">
    <citation type="journal article" date="2021" name="Proc. Natl. Acad. Sci. U.S.A.">
        <title>A Catalog of Tens of Thousands of Viruses from Human Metagenomes Reveals Hidden Associations with Chronic Diseases.</title>
        <authorList>
            <person name="Tisza M.J."/>
            <person name="Buck C.B."/>
        </authorList>
    </citation>
    <scope>NUCLEOTIDE SEQUENCE</scope>
    <source>
        <strain evidence="1">CtBCr48</strain>
    </source>
</reference>
<name>A0A8S5SH84_9CAUD</name>
<proteinExistence type="predicted"/>